<proteinExistence type="predicted"/>
<reference evidence="2 3" key="1">
    <citation type="submission" date="2018-09" db="EMBL/GenBank/DDBJ databases">
        <title>Glutamicibacter mishrai S5-52T (LMG 29155T = KCTC 39846T).</title>
        <authorList>
            <person name="Das S.K."/>
        </authorList>
    </citation>
    <scope>NUCLEOTIDE SEQUENCE [LARGE SCALE GENOMIC DNA]</scope>
    <source>
        <strain evidence="2 3">S5-52</strain>
    </source>
</reference>
<dbReference type="RefSeq" id="WP_172511734.1">
    <property type="nucleotide sequence ID" value="NZ_CP032549.1"/>
</dbReference>
<dbReference type="Proteomes" id="UP000502331">
    <property type="component" value="Chromosome"/>
</dbReference>
<evidence type="ECO:0000259" key="1">
    <source>
        <dbReference type="Pfam" id="PF04961"/>
    </source>
</evidence>
<organism evidence="2 3">
    <name type="scientific">Glutamicibacter mishrai</name>
    <dbReference type="NCBI Taxonomy" id="1775880"/>
    <lineage>
        <taxon>Bacteria</taxon>
        <taxon>Bacillati</taxon>
        <taxon>Actinomycetota</taxon>
        <taxon>Actinomycetes</taxon>
        <taxon>Micrococcales</taxon>
        <taxon>Micrococcaceae</taxon>
        <taxon>Glutamicibacter</taxon>
    </lineage>
</organism>
<gene>
    <name evidence="2" type="ORF">D3791_07035</name>
</gene>
<dbReference type="InterPro" id="IPR036178">
    <property type="entry name" value="Formintransfe-cycloase-like_sf"/>
</dbReference>
<protein>
    <submittedName>
        <fullName evidence="2">Formimidoyltetrahydrofolate cyclodeaminase</fullName>
    </submittedName>
</protein>
<evidence type="ECO:0000313" key="2">
    <source>
        <dbReference type="EMBL" id="QIV86906.1"/>
    </source>
</evidence>
<name>A0A6H0SIF2_9MICC</name>
<dbReference type="SUPFAM" id="SSF101262">
    <property type="entry name" value="Methenyltetrahydrofolate cyclohydrolase-like"/>
    <property type="match status" value="1"/>
</dbReference>
<accession>A0A6H0SIF2</accession>
<keyword evidence="3" id="KW-1185">Reference proteome</keyword>
<dbReference type="InterPro" id="IPR007044">
    <property type="entry name" value="Cyclodeamin/CycHdrlase"/>
</dbReference>
<dbReference type="GO" id="GO:0003824">
    <property type="term" value="F:catalytic activity"/>
    <property type="evidence" value="ECO:0007669"/>
    <property type="project" value="InterPro"/>
</dbReference>
<evidence type="ECO:0000313" key="3">
    <source>
        <dbReference type="Proteomes" id="UP000502331"/>
    </source>
</evidence>
<dbReference type="Pfam" id="PF04961">
    <property type="entry name" value="FTCD_C"/>
    <property type="match status" value="1"/>
</dbReference>
<feature type="domain" description="Cyclodeaminase/cyclohydrolase" evidence="1">
    <location>
        <begin position="6"/>
        <end position="182"/>
    </location>
</feature>
<dbReference type="EMBL" id="CP032549">
    <property type="protein sequence ID" value="QIV86906.1"/>
    <property type="molecule type" value="Genomic_DNA"/>
</dbReference>
<sequence>MITTETVTSYLERLASRAPAPGGGAAAALHAAQAAALVSMVAEFTSGPRYAEVEEQAQLIAKNAKQLMREALFAAQEDERLFGLLSAAYALSKDTEEQKASRREAIRHATIEAAAPLVSTVDLASAVITLAQELLPIGNRSVCSDVAAAAESARAALGTALATLEMNIAAIKDETERERLGQATTKASEMINHAEELSVAVRSAVSA</sequence>
<dbReference type="AlphaFoldDB" id="A0A6H0SIF2"/>
<dbReference type="Gene3D" id="1.20.120.680">
    <property type="entry name" value="Formiminotetrahydrofolate cyclodeaminase monomer, up-and-down helical bundle"/>
    <property type="match status" value="1"/>
</dbReference>